<dbReference type="AlphaFoldDB" id="A0A0H4QHB7"/>
<feature type="transmembrane region" description="Helical" evidence="1">
    <location>
        <begin position="229"/>
        <end position="257"/>
    </location>
</feature>
<feature type="transmembrane region" description="Helical" evidence="1">
    <location>
        <begin position="191"/>
        <end position="209"/>
    </location>
</feature>
<proteinExistence type="predicted"/>
<dbReference type="OrthoDB" id="2333995at2"/>
<keyword evidence="1" id="KW-1133">Transmembrane helix</keyword>
<evidence type="ECO:0000313" key="2">
    <source>
        <dbReference type="EMBL" id="AKP67809.1"/>
    </source>
</evidence>
<dbReference type="EMBL" id="CP012034">
    <property type="protein sequence ID" value="AKP67809.1"/>
    <property type="molecule type" value="Genomic_DNA"/>
</dbReference>
<evidence type="ECO:0000313" key="3">
    <source>
        <dbReference type="Proteomes" id="UP000036106"/>
    </source>
</evidence>
<keyword evidence="1" id="KW-0812">Transmembrane</keyword>
<accession>A0A0H4QHB7</accession>
<dbReference type="Proteomes" id="UP000036106">
    <property type="component" value="Chromosome"/>
</dbReference>
<keyword evidence="1" id="KW-0472">Membrane</keyword>
<keyword evidence="3" id="KW-1185">Reference proteome</keyword>
<evidence type="ECO:0000256" key="1">
    <source>
        <dbReference type="SAM" id="Phobius"/>
    </source>
</evidence>
<feature type="transmembrane region" description="Helical" evidence="1">
    <location>
        <begin position="43"/>
        <end position="61"/>
    </location>
</feature>
<protein>
    <submittedName>
        <fullName evidence="2">Uncharacterized protein</fullName>
    </submittedName>
</protein>
<feature type="transmembrane region" description="Helical" evidence="1">
    <location>
        <begin position="145"/>
        <end position="164"/>
    </location>
</feature>
<feature type="transmembrane region" description="Helical" evidence="1">
    <location>
        <begin position="81"/>
        <end position="106"/>
    </location>
</feature>
<dbReference type="RefSeq" id="WP_048705412.1">
    <property type="nucleotide sequence ID" value="NZ_CP012034.1"/>
</dbReference>
<feature type="transmembrane region" description="Helical" evidence="1">
    <location>
        <begin position="118"/>
        <end position="139"/>
    </location>
</feature>
<dbReference type="PATRIC" id="fig|1007676.4.peg.2000"/>
<dbReference type="KEGG" id="lgn:ABM34_09880"/>
<sequence length="282" mass="32816">MATEKKNGIFDASFEQSRNLVTDKFINDEVLKNYRKPNRFNKMLGMLFTPLFIAFFTWILSGNRDSVKIFVPNTPFDKVQSLGNIICYFLLVFAVIIIIGTLILGFKMRIFMMFFNMVFIPEFIFLALGLIGLTFTLFSGLEWGAIVPILYILFTAIFLAIFLYNKHQNTRQVLYQAKNFHRVANDLTKQLAQYAGPILLIIMVIKWIFSFINSSGDFVVQAQRLAYAIGLPLFAVGGTYFIFSYGFYNMFLSYYYLNKYRKEYDLESYLEDDESVESETEE</sequence>
<organism evidence="2 3">
    <name type="scientific">Companilactobacillus ginsenosidimutans</name>
    <dbReference type="NCBI Taxonomy" id="1007676"/>
    <lineage>
        <taxon>Bacteria</taxon>
        <taxon>Bacillati</taxon>
        <taxon>Bacillota</taxon>
        <taxon>Bacilli</taxon>
        <taxon>Lactobacillales</taxon>
        <taxon>Lactobacillaceae</taxon>
        <taxon>Companilactobacillus</taxon>
    </lineage>
</organism>
<name>A0A0H4QHB7_9LACO</name>
<gene>
    <name evidence="2" type="ORF">ABM34_09880</name>
</gene>
<reference evidence="3" key="1">
    <citation type="submission" date="2015-07" db="EMBL/GenBank/DDBJ databases">
        <title>Lactobacillus ginsenosidimutans/EMML 3141/ whole genome sequencing.</title>
        <authorList>
            <person name="Kim M.K."/>
            <person name="Im W.-T."/>
            <person name="Srinivasan S."/>
            <person name="Lee J.-J."/>
        </authorList>
    </citation>
    <scope>NUCLEOTIDE SEQUENCE [LARGE SCALE GENOMIC DNA]</scope>
    <source>
        <strain evidence="3">EMML 3041</strain>
    </source>
</reference>